<evidence type="ECO:0000313" key="1">
    <source>
        <dbReference type="EMBL" id="EIW19938.1"/>
    </source>
</evidence>
<protein>
    <submittedName>
        <fullName evidence="1">Uncharacterized protein</fullName>
    </submittedName>
</protein>
<evidence type="ECO:0000313" key="2">
    <source>
        <dbReference type="Proteomes" id="UP000004324"/>
    </source>
</evidence>
<dbReference type="EMBL" id="AKVJ01000011">
    <property type="protein sequence ID" value="EIW19938.1"/>
    <property type="molecule type" value="Genomic_DNA"/>
</dbReference>
<dbReference type="AlphaFoldDB" id="I8RJ20"/>
<keyword evidence="2" id="KW-1185">Reference proteome</keyword>
<sequence length="64" mass="7444">MEARGVRIVDGAIMVDDARLERLAEDFTLQNLYERFGVTFEDYLGHVARGTCRYYFYCRGAETL</sequence>
<comment type="caution">
    <text evidence="1">The sequence shown here is derived from an EMBL/GenBank/DDBJ whole genome shotgun (WGS) entry which is preliminary data.</text>
</comment>
<gene>
    <name evidence="1" type="ORF">FB4_0189</name>
</gene>
<organism evidence="1 2">
    <name type="scientific">Pelosinus fermentans B4</name>
    <dbReference type="NCBI Taxonomy" id="1149862"/>
    <lineage>
        <taxon>Bacteria</taxon>
        <taxon>Bacillati</taxon>
        <taxon>Bacillota</taxon>
        <taxon>Negativicutes</taxon>
        <taxon>Selenomonadales</taxon>
        <taxon>Sporomusaceae</taxon>
        <taxon>Pelosinus</taxon>
    </lineage>
</organism>
<accession>I8RJ20</accession>
<name>I8RJ20_9FIRM</name>
<proteinExistence type="predicted"/>
<dbReference type="Proteomes" id="UP000004324">
    <property type="component" value="Unassembled WGS sequence"/>
</dbReference>
<reference evidence="1 2" key="1">
    <citation type="journal article" date="2012" name="J. Bacteriol.">
        <title>Draft Genome Sequences for Two Metal-Reducing Pelosinus fermentans Strains Isolated from a Cr(VI)-Contaminated Site and for Type Strain R7.</title>
        <authorList>
            <person name="Brown S.D."/>
            <person name="Podar M."/>
            <person name="Klingeman D.M."/>
            <person name="Johnson C.M."/>
            <person name="Yang Z.K."/>
            <person name="Utturkar S.M."/>
            <person name="Land M.L."/>
            <person name="Mosher J.J."/>
            <person name="Hurt R.A.Jr."/>
            <person name="Phelps T.J."/>
            <person name="Palumbo A.V."/>
            <person name="Arkin A.P."/>
            <person name="Hazen T.C."/>
            <person name="Elias D.A."/>
        </authorList>
    </citation>
    <scope>NUCLEOTIDE SEQUENCE [LARGE SCALE GENOMIC DNA]</scope>
    <source>
        <strain evidence="1 2">B4</strain>
    </source>
</reference>